<reference evidence="1 2" key="1">
    <citation type="submission" date="2018-06" db="EMBL/GenBank/DDBJ databases">
        <authorList>
            <consortium name="Pathogen Informatics"/>
            <person name="Doyle S."/>
        </authorList>
    </citation>
    <scope>NUCLEOTIDE SEQUENCE [LARGE SCALE GENOMIC DNA]</scope>
    <source>
        <strain evidence="1 2">NCTC13063</strain>
    </source>
</reference>
<dbReference type="Pfam" id="PF11185">
    <property type="entry name" value="DUF2971"/>
    <property type="match status" value="1"/>
</dbReference>
<accession>A0AAQ1UI32</accession>
<dbReference type="Proteomes" id="UP000255283">
    <property type="component" value="Unassembled WGS sequence"/>
</dbReference>
<comment type="caution">
    <text evidence="1">The sequence shown here is derived from an EMBL/GenBank/DDBJ whole genome shotgun (WGS) entry which is preliminary data.</text>
</comment>
<protein>
    <submittedName>
        <fullName evidence="1">Protein of uncharacterized function (DUF2971)</fullName>
    </submittedName>
</protein>
<evidence type="ECO:0000313" key="1">
    <source>
        <dbReference type="EMBL" id="SUB79817.1"/>
    </source>
</evidence>
<proteinExistence type="predicted"/>
<organism evidence="1 2">
    <name type="scientific">Segatella buccae</name>
    <dbReference type="NCBI Taxonomy" id="28126"/>
    <lineage>
        <taxon>Bacteria</taxon>
        <taxon>Pseudomonadati</taxon>
        <taxon>Bacteroidota</taxon>
        <taxon>Bacteroidia</taxon>
        <taxon>Bacteroidales</taxon>
        <taxon>Prevotellaceae</taxon>
        <taxon>Segatella</taxon>
    </lineage>
</organism>
<gene>
    <name evidence="1" type="ORF">NCTC13063_01088</name>
</gene>
<dbReference type="EMBL" id="UGTJ01000001">
    <property type="protein sequence ID" value="SUB79817.1"/>
    <property type="molecule type" value="Genomic_DNA"/>
</dbReference>
<dbReference type="InterPro" id="IPR021352">
    <property type="entry name" value="DUF2971"/>
</dbReference>
<dbReference type="RefSeq" id="WP_115153482.1">
    <property type="nucleotide sequence ID" value="NZ_DBFWLE010000017.1"/>
</dbReference>
<evidence type="ECO:0000313" key="2">
    <source>
        <dbReference type="Proteomes" id="UP000255283"/>
    </source>
</evidence>
<dbReference type="AlphaFoldDB" id="A0AAQ1UI32"/>
<sequence length="544" mass="63949">MTKDILLFLSENPFYGVYFSELESSLKIEMIPVPKYDHINILQDYLMQHTSPFNVKELRNIGLANIVDKINIWQSNMVKTGEWAHLDDRDTIEITDLQQRLLDLQFDFFVTQFSSKYIYSTRIERFAKSIMQNQAAKLDAFYAIKQALIKKTENNSYISIEEQNTAFQLVCNINFDGRIWVHLYENMRSNTITVHKVNSQYDLPPYSISVHWEEKPYALYSHFDENISSSHLTLPETIDAIFTRPVDIEEHKRTIQSTFLTIFRENIQSEEIIYDPVRECYCLSMEKEQQLFARLIPQESKCKAFAKYTSFSTLMATLQSRRIRINSIVAMNDKTEMFFLSDTIKNFQESIAEKGDNLYLANRNFITSFSERIDELDMWRFYGDNAHGVCMVFEPKEMSETGIKEVLYINKGKNEKIKQMNGILSKLKDHKINFRFSILDRYKPFYKSEDFKNEAEHRLLIVSGKNTNWIIAQPYNILSPYIERDLGLGSQNESTDFPLVLKKIILGPEMLNKDINRIQIKQFLSSQYFNSNIEVCKSIISTYR</sequence>
<name>A0AAQ1UI32_9BACT</name>